<reference evidence="12" key="1">
    <citation type="journal article" date="2019" name="Int. J. Syst. Evol. Microbiol.">
        <title>The Global Catalogue of Microorganisms (GCM) 10K type strain sequencing project: providing services to taxonomists for standard genome sequencing and annotation.</title>
        <authorList>
            <consortium name="The Broad Institute Genomics Platform"/>
            <consortium name="The Broad Institute Genome Sequencing Center for Infectious Disease"/>
            <person name="Wu L."/>
            <person name="Ma J."/>
        </authorList>
    </citation>
    <scope>NUCLEOTIDE SEQUENCE [LARGE SCALE GENOMIC DNA]</scope>
    <source>
        <strain evidence="12">CGMCC 1.16275</strain>
    </source>
</reference>
<evidence type="ECO:0000256" key="3">
    <source>
        <dbReference type="ARBA" id="ARBA00010973"/>
    </source>
</evidence>
<evidence type="ECO:0000259" key="9">
    <source>
        <dbReference type="PROSITE" id="PS51677"/>
    </source>
</evidence>
<evidence type="ECO:0000256" key="7">
    <source>
        <dbReference type="ARBA" id="ARBA00032976"/>
    </source>
</evidence>
<dbReference type="Gene3D" id="3.10.50.10">
    <property type="match status" value="1"/>
</dbReference>
<dbReference type="SUPFAM" id="SSF53448">
    <property type="entry name" value="Nucleotide-diphospho-sugar transferases"/>
    <property type="match status" value="1"/>
</dbReference>
<evidence type="ECO:0000256" key="6">
    <source>
        <dbReference type="ARBA" id="ARBA00022679"/>
    </source>
</evidence>
<comment type="similarity">
    <text evidence="2">Belongs to the glycosyltransferase 2 family.</text>
</comment>
<evidence type="ECO:0000256" key="1">
    <source>
        <dbReference type="ARBA" id="ARBA00003236"/>
    </source>
</evidence>
<feature type="transmembrane region" description="Helical" evidence="8">
    <location>
        <begin position="704"/>
        <end position="726"/>
    </location>
</feature>
<dbReference type="PANTHER" id="PTHR43630">
    <property type="entry name" value="POLY-BETA-1,6-N-ACETYL-D-GLUCOSAMINE SYNTHASE"/>
    <property type="match status" value="1"/>
</dbReference>
<dbReference type="EMBL" id="JBHUDY010000001">
    <property type="protein sequence ID" value="MFD1610681.1"/>
    <property type="molecule type" value="Genomic_DNA"/>
</dbReference>
<feature type="transmembrane region" description="Helical" evidence="8">
    <location>
        <begin position="1040"/>
        <end position="1060"/>
    </location>
</feature>
<evidence type="ECO:0000256" key="2">
    <source>
        <dbReference type="ARBA" id="ARBA00006739"/>
    </source>
</evidence>
<dbReference type="Pfam" id="PF00535">
    <property type="entry name" value="Glycos_transf_2"/>
    <property type="match status" value="1"/>
</dbReference>
<dbReference type="Gene3D" id="3.20.20.370">
    <property type="entry name" value="Glycoside hydrolase/deacetylase"/>
    <property type="match status" value="1"/>
</dbReference>
<dbReference type="InterPro" id="IPR017853">
    <property type="entry name" value="GH"/>
</dbReference>
<comment type="caution">
    <text evidence="11">The sequence shown here is derived from an EMBL/GenBank/DDBJ whole genome shotgun (WGS) entry which is preliminary data.</text>
</comment>
<dbReference type="PANTHER" id="PTHR43630:SF1">
    <property type="entry name" value="POLY-BETA-1,6-N-ACETYL-D-GLUCOSAMINE SYNTHASE"/>
    <property type="match status" value="1"/>
</dbReference>
<feature type="domain" description="NodB homology" evidence="9">
    <location>
        <begin position="467"/>
        <end position="660"/>
    </location>
</feature>
<feature type="transmembrane region" description="Helical" evidence="8">
    <location>
        <begin position="994"/>
        <end position="1020"/>
    </location>
</feature>
<dbReference type="InterPro" id="IPR029070">
    <property type="entry name" value="Chitinase_insertion_sf"/>
</dbReference>
<dbReference type="Pfam" id="PF01522">
    <property type="entry name" value="Polysacc_deac_1"/>
    <property type="match status" value="1"/>
</dbReference>
<gene>
    <name evidence="11" type="ORF">ACFSCW_02575</name>
</gene>
<evidence type="ECO:0000256" key="4">
    <source>
        <dbReference type="ARBA" id="ARBA00020071"/>
    </source>
</evidence>
<evidence type="ECO:0000259" key="10">
    <source>
        <dbReference type="PROSITE" id="PS51910"/>
    </source>
</evidence>
<dbReference type="InterPro" id="IPR001173">
    <property type="entry name" value="Glyco_trans_2-like"/>
</dbReference>
<dbReference type="CDD" id="cd06549">
    <property type="entry name" value="GH18_trifunctional"/>
    <property type="match status" value="1"/>
</dbReference>
<evidence type="ECO:0000313" key="12">
    <source>
        <dbReference type="Proteomes" id="UP001597115"/>
    </source>
</evidence>
<dbReference type="SUPFAM" id="SSF88713">
    <property type="entry name" value="Glycoside hydrolase/deacetylase"/>
    <property type="match status" value="1"/>
</dbReference>
<dbReference type="InterPro" id="IPR029044">
    <property type="entry name" value="Nucleotide-diphossugar_trans"/>
</dbReference>
<proteinExistence type="inferred from homology"/>
<feature type="domain" description="GH18" evidence="10">
    <location>
        <begin position="92"/>
        <end position="400"/>
    </location>
</feature>
<dbReference type="Proteomes" id="UP001597115">
    <property type="component" value="Unassembled WGS sequence"/>
</dbReference>
<dbReference type="PROSITE" id="PS51910">
    <property type="entry name" value="GH18_2"/>
    <property type="match status" value="1"/>
</dbReference>
<comment type="function">
    <text evidence="1">Is involved in generating a small heat-stable compound (Nod), an acylated oligomer of N-acetylglucosamine, that stimulates mitosis in various plant protoplasts.</text>
</comment>
<comment type="similarity">
    <text evidence="3">Belongs to the polysaccharide deacetylase family.</text>
</comment>
<keyword evidence="8" id="KW-1133">Transmembrane helix</keyword>
<dbReference type="Gene3D" id="3.20.20.80">
    <property type="entry name" value="Glycosidases"/>
    <property type="match status" value="1"/>
</dbReference>
<keyword evidence="8" id="KW-0812">Transmembrane</keyword>
<dbReference type="CDD" id="cd10962">
    <property type="entry name" value="CE4_GT2-like"/>
    <property type="match status" value="1"/>
</dbReference>
<dbReference type="SMART" id="SM00636">
    <property type="entry name" value="Glyco_18"/>
    <property type="match status" value="1"/>
</dbReference>
<accession>A0ABW4HZT8</accession>
<sequence length="1113" mass="121983">MDANPVFYDATGRRRRQFTLAVIAFVALVLLAGTLFAATIIATTPSPSLPFQVERAGDTQPNAIERGARRLERSIVRRGKWLLNGRPARQTALTVAFHAPWDSSSAASLQRHVEDLDWVVPGWVSITGPDHHWTVFDDRAGRQILSRAVHRPKILPMVQNALNGNWDSAGAAAMLRSPLARKAMLDRLEQFLQTNKADGAFFDIENLPPSSQRDYQVFLREVHARFAPHGWLMAMAVPVGDPAWRLPVYAALVDRMFLMAYDEHDPDGDPGPIASQAWFASTLAADLKGLPLDKVVVAIGSYAYNWTKGEHPADTPSLEEAMLVAHDSGTMPRFDPVSGNLTFSYEEGGKEHELWMLDAASFHNQMLAARAAGVSAVALWRLGTEDPSVWQIFGRSHRAGADVRTIENIPPGTDVDIEGTGEVLRVGSTPVAGHRKLTIAGNGLVTNEEFTQLPLPFSIERAGYKPGLVALTFDDGPDPDWTPKILDILKAKQVPATFFIVGENALTYRDLLEREVREGHEIGNHTYTHPNLGQTSDTVTRIEVNAVERLVQAFTGRAIRLFRAPFFGDAEPTTADEIVPVQIAQDLGYLSVGLHVDPGDWKRPGVPAIVNGTISGVLASNEDRSGNIVLLHDAGGNRDQTVQALPIIIDQLRARGYRFVPVSGLVGLTRAQVMPPLTPEERAAARTDLYLFTALGALQTTLKWLFGIAITLGIARAVMLSGLAVWQARREQTEEAPAIQADRFVSVLIPAFNEARVIETSVRRVLQSVAVKLEVIVIDDGSKDGTGDIVERAFGDEPRVKLLRLENGGKARALNQALAVAGGEFIVALDADTQFPKKTIARLVRWFEDERIGAVAGNAKVGNRVNLVTRWQALEYITAQNLERRALARLDAMTVVPGAVGAWRAEALRQVGGYPPDTLAEDQDLTIAIQRAGWKVRYDQDAVAFTEAPESFRALAKQRFRWAYGTLQCLWKHGGPVLRSGKPRGLALVGLPQAALFQVGFAAISPVIDLALIFSIISTVMRVQAHGWAQTHTDLVVMGAYWLAFTAIDVLAAAIAFALSTRERWGLMWLLIPQRIGYRQIMYYVVLKALAAAIRGPRVGWGKLERSGRVKAA</sequence>
<dbReference type="InterPro" id="IPR011330">
    <property type="entry name" value="Glyco_hydro/deAcase_b/a-brl"/>
</dbReference>
<dbReference type="SUPFAM" id="SSF51445">
    <property type="entry name" value="(Trans)glycosidases"/>
    <property type="match status" value="1"/>
</dbReference>
<dbReference type="InterPro" id="IPR001223">
    <property type="entry name" value="Glyco_hydro18_cat"/>
</dbReference>
<dbReference type="Pfam" id="PF00704">
    <property type="entry name" value="Glyco_hydro_18"/>
    <property type="match status" value="1"/>
</dbReference>
<dbReference type="PROSITE" id="PS51677">
    <property type="entry name" value="NODB"/>
    <property type="match status" value="1"/>
</dbReference>
<organism evidence="11 12">
    <name type="scientific">Sphingomonas tabacisoli</name>
    <dbReference type="NCBI Taxonomy" id="2249466"/>
    <lineage>
        <taxon>Bacteria</taxon>
        <taxon>Pseudomonadati</taxon>
        <taxon>Pseudomonadota</taxon>
        <taxon>Alphaproteobacteria</taxon>
        <taxon>Sphingomonadales</taxon>
        <taxon>Sphingomonadaceae</taxon>
        <taxon>Sphingomonas</taxon>
    </lineage>
</organism>
<evidence type="ECO:0000313" key="11">
    <source>
        <dbReference type="EMBL" id="MFD1610681.1"/>
    </source>
</evidence>
<keyword evidence="6" id="KW-0808">Transferase</keyword>
<dbReference type="Gene3D" id="3.90.550.10">
    <property type="entry name" value="Spore Coat Polysaccharide Biosynthesis Protein SpsA, Chain A"/>
    <property type="match status" value="1"/>
</dbReference>
<feature type="transmembrane region" description="Helical" evidence="8">
    <location>
        <begin position="20"/>
        <end position="42"/>
    </location>
</feature>
<dbReference type="CDD" id="cd06423">
    <property type="entry name" value="CESA_like"/>
    <property type="match status" value="1"/>
</dbReference>
<protein>
    <recommendedName>
        <fullName evidence="4">Chitooligosaccharide deacetylase</fullName>
    </recommendedName>
    <alternativeName>
        <fullName evidence="7">Nodulation protein B</fullName>
    </alternativeName>
</protein>
<name>A0ABW4HZT8_9SPHN</name>
<keyword evidence="12" id="KW-1185">Reference proteome</keyword>
<dbReference type="InterPro" id="IPR011583">
    <property type="entry name" value="Chitinase_II/V-like_cat"/>
</dbReference>
<keyword evidence="5" id="KW-0328">Glycosyltransferase</keyword>
<dbReference type="RefSeq" id="WP_380886577.1">
    <property type="nucleotide sequence ID" value="NZ_JBHUDY010000001.1"/>
</dbReference>
<evidence type="ECO:0000256" key="8">
    <source>
        <dbReference type="SAM" id="Phobius"/>
    </source>
</evidence>
<evidence type="ECO:0000256" key="5">
    <source>
        <dbReference type="ARBA" id="ARBA00022676"/>
    </source>
</evidence>
<dbReference type="InterPro" id="IPR002509">
    <property type="entry name" value="NODB_dom"/>
</dbReference>
<keyword evidence="8" id="KW-0472">Membrane</keyword>